<evidence type="ECO:0000256" key="5">
    <source>
        <dbReference type="ARBA" id="ARBA00022729"/>
    </source>
</evidence>
<comment type="subcellular location">
    <subcellularLocation>
        <location evidence="1">Secreted</location>
        <location evidence="1">Cell wall</location>
    </subcellularLocation>
    <subcellularLocation>
        <location evidence="2">Secreted</location>
        <location evidence="2">Extracellular space</location>
        <location evidence="2">Apoplast</location>
    </subcellularLocation>
</comment>
<accession>A0AAV1CEE6</accession>
<keyword evidence="5" id="KW-0732">Signal</keyword>
<keyword evidence="6" id="KW-0325">Glycoprotein</keyword>
<dbReference type="PANTHER" id="PTHR31458">
    <property type="entry name" value="POLYGALACTURONASE 1 BETA-LIKE PROTEIN 2"/>
    <property type="match status" value="1"/>
</dbReference>
<organism evidence="8 9">
    <name type="scientific">Oldenlandia corymbosa var. corymbosa</name>
    <dbReference type="NCBI Taxonomy" id="529605"/>
    <lineage>
        <taxon>Eukaryota</taxon>
        <taxon>Viridiplantae</taxon>
        <taxon>Streptophyta</taxon>
        <taxon>Embryophyta</taxon>
        <taxon>Tracheophyta</taxon>
        <taxon>Spermatophyta</taxon>
        <taxon>Magnoliopsida</taxon>
        <taxon>eudicotyledons</taxon>
        <taxon>Gunneridae</taxon>
        <taxon>Pentapetalae</taxon>
        <taxon>asterids</taxon>
        <taxon>lamiids</taxon>
        <taxon>Gentianales</taxon>
        <taxon>Rubiaceae</taxon>
        <taxon>Rubioideae</taxon>
        <taxon>Spermacoceae</taxon>
        <taxon>Hedyotis-Oldenlandia complex</taxon>
        <taxon>Oldenlandia</taxon>
    </lineage>
</organism>
<evidence type="ECO:0000313" key="8">
    <source>
        <dbReference type="EMBL" id="CAI9092912.1"/>
    </source>
</evidence>
<dbReference type="Pfam" id="PF03181">
    <property type="entry name" value="BURP"/>
    <property type="match status" value="1"/>
</dbReference>
<feature type="domain" description="BURP" evidence="7">
    <location>
        <begin position="300"/>
        <end position="514"/>
    </location>
</feature>
<dbReference type="GO" id="GO:0048046">
    <property type="term" value="C:apoplast"/>
    <property type="evidence" value="ECO:0007669"/>
    <property type="project" value="UniProtKB-SubCell"/>
</dbReference>
<proteinExistence type="predicted"/>
<evidence type="ECO:0000256" key="3">
    <source>
        <dbReference type="ARBA" id="ARBA00022512"/>
    </source>
</evidence>
<sequence>MYHQPASQSTVKIRNLPSINSRISPITVLTATAVLILSRTTQTTKPSPLTPSAVIVVVQSDTNDQFTNYALTSVFADNTFNSYGTKATSGTGDFSNYQDGTTVAGLNFTSYSDGTGGRSQDFTSYAENTTAGDEGFASYGGKQGNDNFTSYGLDERIPENDFNNYARDGNGTTETFTSYGRDGNIPLNNFNTYGSGGNEITQKFANYRDLAVVGDNRFRSYGEDSKTESLGFTNYGQSFITDTFREYGKDSNVKKMDFNTYGVGNTFVEYTKTGVKFSNYLNETQSPLKMNSRRVEPGKFFREKMLRTETLMPMPDIKDKMPKRSFLPRTILSKIPFSRAKIDELKKIFNAADDSSMTRILRDALTECERAPSPGETKRCAGSGEDMIDFATSVLGRNIAVRSTDNTRGSGGDIMIGTVIGINGGQLTKSVSCHQSLYPYLLYYCHSVPKVRVYEADILDPKSKAKINHGVTICHIDTSSWSRNHGAFVALGSGPGKIEVCHWIFENDMTWTISD</sequence>
<dbReference type="EMBL" id="OX459119">
    <property type="protein sequence ID" value="CAI9092912.1"/>
    <property type="molecule type" value="Genomic_DNA"/>
</dbReference>
<dbReference type="PROSITE" id="PS51277">
    <property type="entry name" value="BURP"/>
    <property type="match status" value="1"/>
</dbReference>
<evidence type="ECO:0000313" key="9">
    <source>
        <dbReference type="Proteomes" id="UP001161247"/>
    </source>
</evidence>
<dbReference type="SMART" id="SM01045">
    <property type="entry name" value="BURP"/>
    <property type="match status" value="1"/>
</dbReference>
<evidence type="ECO:0000256" key="6">
    <source>
        <dbReference type="ARBA" id="ARBA00023180"/>
    </source>
</evidence>
<protein>
    <submittedName>
        <fullName evidence="8">OLC1v1028270C1</fullName>
    </submittedName>
</protein>
<keyword evidence="3" id="KW-0964">Secreted</keyword>
<dbReference type="PANTHER" id="PTHR31458:SF2">
    <property type="entry name" value="POLYGALACTURONASE 1 BETA-LIKE PROTEIN 2"/>
    <property type="match status" value="1"/>
</dbReference>
<keyword evidence="4" id="KW-0052">Apoplast</keyword>
<keyword evidence="9" id="KW-1185">Reference proteome</keyword>
<evidence type="ECO:0000259" key="7">
    <source>
        <dbReference type="PROSITE" id="PS51277"/>
    </source>
</evidence>
<dbReference type="AlphaFoldDB" id="A0AAV1CEE6"/>
<reference evidence="8" key="1">
    <citation type="submission" date="2023-03" db="EMBL/GenBank/DDBJ databases">
        <authorList>
            <person name="Julca I."/>
        </authorList>
    </citation>
    <scope>NUCLEOTIDE SEQUENCE</scope>
</reference>
<evidence type="ECO:0000256" key="4">
    <source>
        <dbReference type="ARBA" id="ARBA00022523"/>
    </source>
</evidence>
<dbReference type="InterPro" id="IPR004873">
    <property type="entry name" value="BURP_dom"/>
</dbReference>
<evidence type="ECO:0000256" key="1">
    <source>
        <dbReference type="ARBA" id="ARBA00004191"/>
    </source>
</evidence>
<gene>
    <name evidence="8" type="ORF">OLC1_LOCUS4464</name>
</gene>
<name>A0AAV1CEE6_OLDCO</name>
<dbReference type="Proteomes" id="UP001161247">
    <property type="component" value="Chromosome 2"/>
</dbReference>
<dbReference type="InterPro" id="IPR051897">
    <property type="entry name" value="PG-associated_BURP"/>
</dbReference>
<keyword evidence="3" id="KW-0134">Cell wall</keyword>
<evidence type="ECO:0000256" key="2">
    <source>
        <dbReference type="ARBA" id="ARBA00004271"/>
    </source>
</evidence>